<organism evidence="1 2">
    <name type="scientific">Pseudomonas phage vB_PaeM_PA5oct</name>
    <dbReference type="NCBI Taxonomy" id="2163605"/>
    <lineage>
        <taxon>Viruses</taxon>
        <taxon>Duplodnaviria</taxon>
        <taxon>Heunggongvirae</taxon>
        <taxon>Uroviricota</taxon>
        <taxon>Caudoviricetes</taxon>
        <taxon>Arenbergviridae</taxon>
        <taxon>Wroclawvirus</taxon>
        <taxon>Wroclawvirus PA5oct</taxon>
    </lineage>
</organism>
<sequence length="250" mass="29363">MRLNEINLIETSDEELIIQNIAKMCVANAVSYFNNLKQHREEIEDQLLLKNYDWPTIEIMLNTYSVVLKNIIPDDIFDNLYNEFKDIQVVFDISGQHSAKKGEYNLVSNTIYVYTHYYGNSFSNNKSVVSTIVHELRHALDKNKGQPFKNEKIKRYDPASSDTYYRQSYEINARISQALEQTVDQFSFLYKKGTVLTKEEFINAFIENAHINYIMFLKNENPRAYKRIIKRAYDLYNTIMTKISKNKTGA</sequence>
<gene>
    <name evidence="1" type="ORF">EST35_0380</name>
</gene>
<proteinExistence type="predicted"/>
<dbReference type="Proteomes" id="UP000316733">
    <property type="component" value="Segment"/>
</dbReference>
<accession>A0A4Y5JV43</accession>
<keyword evidence="2" id="KW-1185">Reference proteome</keyword>
<reference evidence="2" key="1">
    <citation type="journal article" date="2020" name="bioRxiv">
        <title>Integrative omics analysis of Pseudomonas aeruginosa virus PA5oct highlights the molecular complexity of jumbo phages.</title>
        <authorList>
            <person name="Lood C."/>
            <person name="Danis-Wlodarczyk K."/>
            <person name="Blasdel B.G."/>
            <person name="Jang H.B."/>
            <person name="Vandenheuvel D."/>
            <person name="Briers Y."/>
            <person name="Noben J.-P."/>
            <person name="van Noort V."/>
            <person name="Drulis-Kawa Z."/>
            <person name="Lavigne R."/>
        </authorList>
    </citation>
    <scope>NUCLEOTIDE SEQUENCE [LARGE SCALE GENOMIC DNA]</scope>
</reference>
<protein>
    <submittedName>
        <fullName evidence="1">Structural protein</fullName>
    </submittedName>
</protein>
<evidence type="ECO:0000313" key="1">
    <source>
        <dbReference type="EMBL" id="QCG76260.1"/>
    </source>
</evidence>
<evidence type="ECO:0000313" key="2">
    <source>
        <dbReference type="Proteomes" id="UP000316733"/>
    </source>
</evidence>
<name>A0A4Y5JV43_9CAUD</name>
<dbReference type="EMBL" id="MK797984">
    <property type="protein sequence ID" value="QCG76260.1"/>
    <property type="molecule type" value="Genomic_DNA"/>
</dbReference>